<dbReference type="Pfam" id="PF00069">
    <property type="entry name" value="Pkinase"/>
    <property type="match status" value="1"/>
</dbReference>
<evidence type="ECO:0000256" key="3">
    <source>
        <dbReference type="ARBA" id="ARBA00022679"/>
    </source>
</evidence>
<dbReference type="PANTHER" id="PTHR46008">
    <property type="entry name" value="LEAF RUST 10 DISEASE-RESISTANCE LOCUS RECEPTOR-LIKE PROTEIN KINASE-LIKE 1.4"/>
    <property type="match status" value="1"/>
</dbReference>
<dbReference type="Gene3D" id="2.10.25.10">
    <property type="entry name" value="Laminin"/>
    <property type="match status" value="1"/>
</dbReference>
<protein>
    <recommendedName>
        <fullName evidence="19">Protein kinase domain-containing protein</fullName>
    </recommendedName>
</protein>
<evidence type="ECO:0000256" key="14">
    <source>
        <dbReference type="ARBA" id="ARBA00056804"/>
    </source>
</evidence>
<dbReference type="SMART" id="SM00220">
    <property type="entry name" value="S_TKc"/>
    <property type="match status" value="1"/>
</dbReference>
<dbReference type="FunFam" id="1.10.510.10:FF:000161">
    <property type="entry name" value="Wall-associated receptor kinase-like 20"/>
    <property type="match status" value="1"/>
</dbReference>
<dbReference type="PROSITE" id="PS00108">
    <property type="entry name" value="PROTEIN_KINASE_ST"/>
    <property type="match status" value="1"/>
</dbReference>
<evidence type="ECO:0000259" key="19">
    <source>
        <dbReference type="PROSITE" id="PS50011"/>
    </source>
</evidence>
<sequence>MILQLSLSLLISICVLYLANAADHCYRTCGNGKSTKHVPYPFGFSPGCAIRLTCANATVKIGEFEVQNVTADSIFVNLPAKCHRQITSLRPLFGPNYGMTWQNSLLLQNCTTHQNGCVIPTSLVEQRFNLKTCGVGSDNITCFSWPYNENKSASFMSFNDLNRTRCNYLFSSLAFNSGGNSAGSLEFQLLELGWGLNGSCNCSKNADCTRNFTFANGIPGHRCRCQEGFEGDGFVAGDGCRRINGNFVDMNDTMISNHDERGYIMSAGNIGLQSVFIIGKLCLGDNLNEVGSQTFYRYSNLPFGIASDCNASKYLSGKCGGTRIGALVGGLIAGASIVAVVALLCYCFRKRSTSLRNQLSAKRLLCQAAGNSSVPFYPYKEIEKATSFFSEKHRLGTGAYGTVYAGKLHNDDWVAIKRFRYRDTDSIDQVMNEIKLLSSVSHPNLLRLLGCCIEEGEPILVYEFMPNGTLCQHLQRERGSGLPWTIRLTIATETAQAIAYLHSAMNPPIYHRDIKSSNILLDYNYRSKVADFGLSRLGMTESSHISTAPQGTPGYLDPQYHQYFHLSDKSDVYSFGVVLIEIITALKVVDFSRPHSEVNLAALAIDRIGRGCVDEIIDPYLEPHRDAWTLSSIHNVAELAFRCLAFHRDMRPTMMEVAEELEHIRVSSWASNIYMGSPPVSCCSLSECGSERSLSGLTVKKAGVKSQRLIVPPKSGDCLTTLDEVKDSSPVSVQDPWLSEQSSPSTNSLLGNVVQ</sequence>
<keyword evidence="10 17" id="KW-0472">Membrane</keyword>
<keyword evidence="9 17" id="KW-1133">Transmembrane helix</keyword>
<dbReference type="Proteomes" id="UP001428341">
    <property type="component" value="Unassembled WGS sequence"/>
</dbReference>
<evidence type="ECO:0000256" key="9">
    <source>
        <dbReference type="ARBA" id="ARBA00022989"/>
    </source>
</evidence>
<feature type="transmembrane region" description="Helical" evidence="17">
    <location>
        <begin position="324"/>
        <end position="348"/>
    </location>
</feature>
<evidence type="ECO:0000256" key="1">
    <source>
        <dbReference type="ARBA" id="ARBA00004167"/>
    </source>
</evidence>
<keyword evidence="7" id="KW-0418">Kinase</keyword>
<feature type="region of interest" description="Disordered" evidence="16">
    <location>
        <begin position="731"/>
        <end position="755"/>
    </location>
</feature>
<evidence type="ECO:0000313" key="20">
    <source>
        <dbReference type="EMBL" id="KAK9228203.1"/>
    </source>
</evidence>
<gene>
    <name evidence="20" type="ORF">WN944_021152</name>
</gene>
<keyword evidence="11" id="KW-0325">Glycoprotein</keyword>
<accession>A0AAP0MYS1</accession>
<dbReference type="GO" id="GO:0005886">
    <property type="term" value="C:plasma membrane"/>
    <property type="evidence" value="ECO:0007669"/>
    <property type="project" value="UniProtKB-ARBA"/>
</dbReference>
<dbReference type="GO" id="GO:0005524">
    <property type="term" value="F:ATP binding"/>
    <property type="evidence" value="ECO:0007669"/>
    <property type="project" value="UniProtKB-UniRule"/>
</dbReference>
<evidence type="ECO:0000256" key="13">
    <source>
        <dbReference type="ARBA" id="ARBA00047951"/>
    </source>
</evidence>
<evidence type="ECO:0000256" key="17">
    <source>
        <dbReference type="SAM" id="Phobius"/>
    </source>
</evidence>
<dbReference type="Gene3D" id="3.30.200.20">
    <property type="entry name" value="Phosphorylase Kinase, domain 1"/>
    <property type="match status" value="1"/>
</dbReference>
<evidence type="ECO:0000256" key="15">
    <source>
        <dbReference type="PROSITE-ProRule" id="PRU10141"/>
    </source>
</evidence>
<keyword evidence="2" id="KW-0723">Serine/threonine-protein kinase</keyword>
<comment type="catalytic activity">
    <reaction evidence="12">
        <text>L-seryl-[protein] + ATP = O-phospho-L-seryl-[protein] + ADP + H(+)</text>
        <dbReference type="Rhea" id="RHEA:17989"/>
        <dbReference type="Rhea" id="RHEA-COMP:9863"/>
        <dbReference type="Rhea" id="RHEA-COMP:11604"/>
        <dbReference type="ChEBI" id="CHEBI:15378"/>
        <dbReference type="ChEBI" id="CHEBI:29999"/>
        <dbReference type="ChEBI" id="CHEBI:30616"/>
        <dbReference type="ChEBI" id="CHEBI:83421"/>
        <dbReference type="ChEBI" id="CHEBI:456216"/>
    </reaction>
</comment>
<feature type="domain" description="Protein kinase" evidence="19">
    <location>
        <begin position="389"/>
        <end position="666"/>
    </location>
</feature>
<organism evidence="20 21">
    <name type="scientific">Citrus x changshan-huyou</name>
    <dbReference type="NCBI Taxonomy" id="2935761"/>
    <lineage>
        <taxon>Eukaryota</taxon>
        <taxon>Viridiplantae</taxon>
        <taxon>Streptophyta</taxon>
        <taxon>Embryophyta</taxon>
        <taxon>Tracheophyta</taxon>
        <taxon>Spermatophyta</taxon>
        <taxon>Magnoliopsida</taxon>
        <taxon>eudicotyledons</taxon>
        <taxon>Gunneridae</taxon>
        <taxon>Pentapetalae</taxon>
        <taxon>rosids</taxon>
        <taxon>malvids</taxon>
        <taxon>Sapindales</taxon>
        <taxon>Rutaceae</taxon>
        <taxon>Aurantioideae</taxon>
        <taxon>Citrus</taxon>
    </lineage>
</organism>
<dbReference type="GO" id="GO:0004674">
    <property type="term" value="F:protein serine/threonine kinase activity"/>
    <property type="evidence" value="ECO:0007669"/>
    <property type="project" value="UniProtKB-KW"/>
</dbReference>
<dbReference type="Gene3D" id="1.10.510.10">
    <property type="entry name" value="Transferase(Phosphotransferase) domain 1"/>
    <property type="match status" value="1"/>
</dbReference>
<reference evidence="20 21" key="1">
    <citation type="submission" date="2024-05" db="EMBL/GenBank/DDBJ databases">
        <title>Haplotype-resolved chromosome-level genome assembly of Huyou (Citrus changshanensis).</title>
        <authorList>
            <person name="Miao C."/>
            <person name="Chen W."/>
            <person name="Wu Y."/>
            <person name="Wang L."/>
            <person name="Zhao S."/>
            <person name="Grierson D."/>
            <person name="Xu C."/>
            <person name="Chen K."/>
        </authorList>
    </citation>
    <scope>NUCLEOTIDE SEQUENCE [LARGE SCALE GENOMIC DNA]</scope>
    <source>
        <strain evidence="20">01-14</strain>
        <tissue evidence="20">Leaf</tissue>
    </source>
</reference>
<dbReference type="EMBL" id="JBCGBO010000001">
    <property type="protein sequence ID" value="KAK9228203.1"/>
    <property type="molecule type" value="Genomic_DNA"/>
</dbReference>
<comment type="function">
    <text evidence="14">Serine/threonine-protein kinase that may function as a signaling receptor of extracellular matrix component.</text>
</comment>
<feature type="signal peptide" evidence="18">
    <location>
        <begin position="1"/>
        <end position="21"/>
    </location>
</feature>
<evidence type="ECO:0000313" key="21">
    <source>
        <dbReference type="Proteomes" id="UP001428341"/>
    </source>
</evidence>
<evidence type="ECO:0000256" key="12">
    <source>
        <dbReference type="ARBA" id="ARBA00047558"/>
    </source>
</evidence>
<name>A0AAP0MYS1_9ROSI</name>
<feature type="binding site" evidence="15">
    <location>
        <position position="417"/>
    </location>
    <ligand>
        <name>ATP</name>
        <dbReference type="ChEBI" id="CHEBI:30616"/>
    </ligand>
</feature>
<dbReference type="InterPro" id="IPR017441">
    <property type="entry name" value="Protein_kinase_ATP_BS"/>
</dbReference>
<evidence type="ECO:0000256" key="2">
    <source>
        <dbReference type="ARBA" id="ARBA00022527"/>
    </source>
</evidence>
<keyword evidence="4 17" id="KW-0812">Transmembrane</keyword>
<evidence type="ECO:0000256" key="10">
    <source>
        <dbReference type="ARBA" id="ARBA00023136"/>
    </source>
</evidence>
<keyword evidence="6 15" id="KW-0547">Nucleotide-binding</keyword>
<feature type="compositionally biased region" description="Polar residues" evidence="16">
    <location>
        <begin position="739"/>
        <end position="755"/>
    </location>
</feature>
<feature type="chain" id="PRO_5042847149" description="Protein kinase domain-containing protein" evidence="18">
    <location>
        <begin position="22"/>
        <end position="755"/>
    </location>
</feature>
<dbReference type="AlphaFoldDB" id="A0AAP0MYS1"/>
<dbReference type="SUPFAM" id="SSF56112">
    <property type="entry name" value="Protein kinase-like (PK-like)"/>
    <property type="match status" value="1"/>
</dbReference>
<dbReference type="InterPro" id="IPR008271">
    <property type="entry name" value="Ser/Thr_kinase_AS"/>
</dbReference>
<keyword evidence="5 18" id="KW-0732">Signal</keyword>
<dbReference type="InterPro" id="IPR011009">
    <property type="entry name" value="Kinase-like_dom_sf"/>
</dbReference>
<keyword evidence="21" id="KW-1185">Reference proteome</keyword>
<dbReference type="PROSITE" id="PS00107">
    <property type="entry name" value="PROTEIN_KINASE_ATP"/>
    <property type="match status" value="1"/>
</dbReference>
<comment type="catalytic activity">
    <reaction evidence="13">
        <text>L-threonyl-[protein] + ATP = O-phospho-L-threonyl-[protein] + ADP + H(+)</text>
        <dbReference type="Rhea" id="RHEA:46608"/>
        <dbReference type="Rhea" id="RHEA-COMP:11060"/>
        <dbReference type="Rhea" id="RHEA-COMP:11605"/>
        <dbReference type="ChEBI" id="CHEBI:15378"/>
        <dbReference type="ChEBI" id="CHEBI:30013"/>
        <dbReference type="ChEBI" id="CHEBI:30616"/>
        <dbReference type="ChEBI" id="CHEBI:61977"/>
        <dbReference type="ChEBI" id="CHEBI:456216"/>
    </reaction>
</comment>
<evidence type="ECO:0000256" key="6">
    <source>
        <dbReference type="ARBA" id="ARBA00022741"/>
    </source>
</evidence>
<evidence type="ECO:0000256" key="16">
    <source>
        <dbReference type="SAM" id="MobiDB-lite"/>
    </source>
</evidence>
<keyword evidence="3" id="KW-0808">Transferase</keyword>
<comment type="subcellular location">
    <subcellularLocation>
        <location evidence="1">Membrane</location>
        <topology evidence="1">Single-pass membrane protein</topology>
    </subcellularLocation>
</comment>
<evidence type="ECO:0000256" key="5">
    <source>
        <dbReference type="ARBA" id="ARBA00022729"/>
    </source>
</evidence>
<comment type="caution">
    <text evidence="20">The sequence shown here is derived from an EMBL/GenBank/DDBJ whole genome shotgun (WGS) entry which is preliminary data.</text>
</comment>
<dbReference type="PANTHER" id="PTHR46008:SF62">
    <property type="entry name" value="PROTEIN KINASE DOMAIN-CONTAINING PROTEIN"/>
    <property type="match status" value="1"/>
</dbReference>
<dbReference type="FunFam" id="3.30.200.20:FF:000481">
    <property type="entry name" value="Wall-associated receptor kinase-like 14"/>
    <property type="match status" value="1"/>
</dbReference>
<keyword evidence="8 15" id="KW-0067">ATP-binding</keyword>
<evidence type="ECO:0000256" key="8">
    <source>
        <dbReference type="ARBA" id="ARBA00022840"/>
    </source>
</evidence>
<evidence type="ECO:0000256" key="11">
    <source>
        <dbReference type="ARBA" id="ARBA00023180"/>
    </source>
</evidence>
<proteinExistence type="predicted"/>
<dbReference type="InterPro" id="IPR000719">
    <property type="entry name" value="Prot_kinase_dom"/>
</dbReference>
<evidence type="ECO:0000256" key="4">
    <source>
        <dbReference type="ARBA" id="ARBA00022692"/>
    </source>
</evidence>
<evidence type="ECO:0000256" key="7">
    <source>
        <dbReference type="ARBA" id="ARBA00022777"/>
    </source>
</evidence>
<evidence type="ECO:0000256" key="18">
    <source>
        <dbReference type="SAM" id="SignalP"/>
    </source>
</evidence>
<dbReference type="PROSITE" id="PS50011">
    <property type="entry name" value="PROTEIN_KINASE_DOM"/>
    <property type="match status" value="1"/>
</dbReference>